<dbReference type="Gene3D" id="1.10.3210.10">
    <property type="entry name" value="Hypothetical protein af1432"/>
    <property type="match status" value="1"/>
</dbReference>
<dbReference type="Proteomes" id="UP001055125">
    <property type="component" value="Unassembled WGS sequence"/>
</dbReference>
<reference evidence="1" key="2">
    <citation type="submission" date="2021-08" db="EMBL/GenBank/DDBJ databases">
        <authorList>
            <person name="Tani A."/>
            <person name="Ola A."/>
            <person name="Ogura Y."/>
            <person name="Katsura K."/>
            <person name="Hayashi T."/>
        </authorList>
    </citation>
    <scope>NUCLEOTIDE SEQUENCE</scope>
    <source>
        <strain evidence="1">DSM 19015</strain>
    </source>
</reference>
<dbReference type="PANTHER" id="PTHR46246:SF1">
    <property type="entry name" value="GUANOSINE-3',5'-BIS(DIPHOSPHATE) 3'-PYROPHOSPHOHYDROLASE MESH1"/>
    <property type="match status" value="1"/>
</dbReference>
<gene>
    <name evidence="1" type="primary">relA</name>
    <name evidence="1" type="ORF">OCOJLMKI_3485</name>
</gene>
<dbReference type="SUPFAM" id="SSF109604">
    <property type="entry name" value="HD-domain/PDEase-like"/>
    <property type="match status" value="1"/>
</dbReference>
<sequence length="164" mass="17477">MTSIFDAHSLAIQAHAGQIDKGGQPYLRHLERVANAAVARAGHAATVDRIDIDSMRIMQAAILHDILEDTATTVVDLRAAGFGDDVLTMVVLLTKPREPVSYATRIDQIIASGNLGAILIKMSDNEDNLSPDRTLPAGEAIAARYRASFARLKEAAAALGYTGP</sequence>
<name>A0ABQ4S0V3_9HYPH</name>
<dbReference type="EMBL" id="BPQP01000057">
    <property type="protein sequence ID" value="GJD96265.1"/>
    <property type="molecule type" value="Genomic_DNA"/>
</dbReference>
<keyword evidence="2" id="KW-1185">Reference proteome</keyword>
<dbReference type="RefSeq" id="WP_238245378.1">
    <property type="nucleotide sequence ID" value="NZ_BPQP01000057.1"/>
</dbReference>
<protein>
    <submittedName>
        <fullName evidence="1">GTP pyrophosphokinase</fullName>
    </submittedName>
</protein>
<reference evidence="1" key="1">
    <citation type="journal article" date="2021" name="Front. Microbiol.">
        <title>Comprehensive Comparative Genomics and Phenotyping of Methylobacterium Species.</title>
        <authorList>
            <person name="Alessa O."/>
            <person name="Ogura Y."/>
            <person name="Fujitani Y."/>
            <person name="Takami H."/>
            <person name="Hayashi T."/>
            <person name="Sahin N."/>
            <person name="Tani A."/>
        </authorList>
    </citation>
    <scope>NUCLEOTIDE SEQUENCE</scope>
    <source>
        <strain evidence="1">DSM 19015</strain>
    </source>
</reference>
<evidence type="ECO:0000313" key="2">
    <source>
        <dbReference type="Proteomes" id="UP001055125"/>
    </source>
</evidence>
<proteinExistence type="predicted"/>
<organism evidence="1 2">
    <name type="scientific">Methylobacterium iners</name>
    <dbReference type="NCBI Taxonomy" id="418707"/>
    <lineage>
        <taxon>Bacteria</taxon>
        <taxon>Pseudomonadati</taxon>
        <taxon>Pseudomonadota</taxon>
        <taxon>Alphaproteobacteria</taxon>
        <taxon>Hyphomicrobiales</taxon>
        <taxon>Methylobacteriaceae</taxon>
        <taxon>Methylobacterium</taxon>
    </lineage>
</organism>
<accession>A0ABQ4S0V3</accession>
<comment type="caution">
    <text evidence="1">The sequence shown here is derived from an EMBL/GenBank/DDBJ whole genome shotgun (WGS) entry which is preliminary data.</text>
</comment>
<evidence type="ECO:0000313" key="1">
    <source>
        <dbReference type="EMBL" id="GJD96265.1"/>
    </source>
</evidence>
<dbReference type="PANTHER" id="PTHR46246">
    <property type="entry name" value="GUANOSINE-3',5'-BIS(DIPHOSPHATE) 3'-PYROPHOSPHOHYDROLASE MESH1"/>
    <property type="match status" value="1"/>
</dbReference>
<dbReference type="InterPro" id="IPR052194">
    <property type="entry name" value="MESH1"/>
</dbReference>